<dbReference type="InterPro" id="IPR035976">
    <property type="entry name" value="Sushi/SCR/CCP_sf"/>
</dbReference>
<evidence type="ECO:0000313" key="2">
    <source>
        <dbReference type="EMBL" id="GFQ78870.1"/>
    </source>
</evidence>
<proteinExistence type="predicted"/>
<accession>A0A8X6IKJ5</accession>
<dbReference type="AlphaFoldDB" id="A0A8X6IKJ5"/>
<dbReference type="OrthoDB" id="10420931at2759"/>
<evidence type="ECO:0000256" key="1">
    <source>
        <dbReference type="ARBA" id="ARBA00023157"/>
    </source>
</evidence>
<name>A0A8X6IKJ5_TRICU</name>
<dbReference type="Proteomes" id="UP000887116">
    <property type="component" value="Unassembled WGS sequence"/>
</dbReference>
<evidence type="ECO:0000313" key="3">
    <source>
        <dbReference type="Proteomes" id="UP000887116"/>
    </source>
</evidence>
<keyword evidence="3" id="KW-1185">Reference proteome</keyword>
<keyword evidence="1" id="KW-1015">Disulfide bond</keyword>
<dbReference type="SUPFAM" id="SSF57535">
    <property type="entry name" value="Complement control module/SCR domain"/>
    <property type="match status" value="1"/>
</dbReference>
<comment type="caution">
    <text evidence="2">The sequence shown here is derived from an EMBL/GenBank/DDBJ whole genome shotgun (WGS) entry which is preliminary data.</text>
</comment>
<protein>
    <submittedName>
        <fullName evidence="2">Uncharacterized protein</fullName>
    </submittedName>
</protein>
<reference evidence="2" key="1">
    <citation type="submission" date="2020-07" db="EMBL/GenBank/DDBJ databases">
        <title>Multicomponent nature underlies the extraordinary mechanical properties of spider dragline silk.</title>
        <authorList>
            <person name="Kono N."/>
            <person name="Nakamura H."/>
            <person name="Mori M."/>
            <person name="Yoshida Y."/>
            <person name="Ohtoshi R."/>
            <person name="Malay A.D."/>
            <person name="Moran D.A.P."/>
            <person name="Tomita M."/>
            <person name="Numata K."/>
            <person name="Arakawa K."/>
        </authorList>
    </citation>
    <scope>NUCLEOTIDE SEQUENCE</scope>
</reference>
<dbReference type="EMBL" id="BMAO01012073">
    <property type="protein sequence ID" value="GFQ78870.1"/>
    <property type="molecule type" value="Genomic_DNA"/>
</dbReference>
<sequence length="70" mass="7872">MCVKTTCPSLVLQDGLLEYKDDCSTKSSGEVCQVACKNVIGKNIMRCLEGFQWSEQPHCAYYKPNVLETH</sequence>
<gene>
    <name evidence="2" type="ORF">TNCT_680371</name>
</gene>
<organism evidence="2 3">
    <name type="scientific">Trichonephila clavata</name>
    <name type="common">Joro spider</name>
    <name type="synonym">Nephila clavata</name>
    <dbReference type="NCBI Taxonomy" id="2740835"/>
    <lineage>
        <taxon>Eukaryota</taxon>
        <taxon>Metazoa</taxon>
        <taxon>Ecdysozoa</taxon>
        <taxon>Arthropoda</taxon>
        <taxon>Chelicerata</taxon>
        <taxon>Arachnida</taxon>
        <taxon>Araneae</taxon>
        <taxon>Araneomorphae</taxon>
        <taxon>Entelegynae</taxon>
        <taxon>Araneoidea</taxon>
        <taxon>Nephilidae</taxon>
        <taxon>Trichonephila</taxon>
    </lineage>
</organism>